<evidence type="ECO:0000256" key="2">
    <source>
        <dbReference type="ARBA" id="ARBA00005679"/>
    </source>
</evidence>
<reference evidence="8 9" key="1">
    <citation type="submission" date="2024-04" db="EMBL/GenBank/DDBJ databases">
        <authorList>
            <person name="Rising A."/>
            <person name="Reimegard J."/>
            <person name="Sonavane S."/>
            <person name="Akerstrom W."/>
            <person name="Nylinder S."/>
            <person name="Hedman E."/>
            <person name="Kallberg Y."/>
        </authorList>
    </citation>
    <scope>NUCLEOTIDE SEQUENCE [LARGE SCALE GENOMIC DNA]</scope>
</reference>
<evidence type="ECO:0000256" key="3">
    <source>
        <dbReference type="ARBA" id="ARBA00022525"/>
    </source>
</evidence>
<dbReference type="Proteomes" id="UP001497382">
    <property type="component" value="Unassembled WGS sequence"/>
</dbReference>
<dbReference type="PANTHER" id="PTHR13234">
    <property type="entry name" value="GAMMA-INTERFERON INDUCIBLE LYSOSOMAL THIOL REDUCTASE GILT"/>
    <property type="match status" value="1"/>
</dbReference>
<evidence type="ECO:0000313" key="9">
    <source>
        <dbReference type="Proteomes" id="UP001497382"/>
    </source>
</evidence>
<proteinExistence type="inferred from homology"/>
<gene>
    <name evidence="8" type="ORF">LARSCL_LOCUS20477</name>
</gene>
<evidence type="ECO:0000256" key="4">
    <source>
        <dbReference type="ARBA" id="ARBA00022729"/>
    </source>
</evidence>
<feature type="signal peptide" evidence="7">
    <location>
        <begin position="1"/>
        <end position="27"/>
    </location>
</feature>
<dbReference type="GO" id="GO:0005576">
    <property type="term" value="C:extracellular region"/>
    <property type="evidence" value="ECO:0007669"/>
    <property type="project" value="UniProtKB-SubCell"/>
</dbReference>
<keyword evidence="5" id="KW-0325">Glycoprotein</keyword>
<feature type="chain" id="PRO_5043337461" description="Gamma-interferon-inducible lysosomal thiol reductase" evidence="7">
    <location>
        <begin position="28"/>
        <end position="553"/>
    </location>
</feature>
<keyword evidence="3" id="KW-0964">Secreted</keyword>
<evidence type="ECO:0000313" key="8">
    <source>
        <dbReference type="EMBL" id="CAL1297730.1"/>
    </source>
</evidence>
<name>A0AAV2BN84_9ARAC</name>
<keyword evidence="9" id="KW-1185">Reference proteome</keyword>
<protein>
    <recommendedName>
        <fullName evidence="10">Gamma-interferon-inducible lysosomal thiol reductase</fullName>
    </recommendedName>
</protein>
<accession>A0AAV2BN84</accession>
<dbReference type="GO" id="GO:0016671">
    <property type="term" value="F:oxidoreductase activity, acting on a sulfur group of donors, disulfide as acceptor"/>
    <property type="evidence" value="ECO:0007669"/>
    <property type="project" value="InterPro"/>
</dbReference>
<dbReference type="PANTHER" id="PTHR13234:SF8">
    <property type="entry name" value="GAMMA-INTERFERON-INDUCIBLE LYSOSOMAL THIOL REDUCTASE"/>
    <property type="match status" value="1"/>
</dbReference>
<comment type="subcellular location">
    <subcellularLocation>
        <location evidence="1">Secreted</location>
    </subcellularLocation>
</comment>
<comment type="caution">
    <text evidence="8">The sequence shown here is derived from an EMBL/GenBank/DDBJ whole genome shotgun (WGS) entry which is preliminary data.</text>
</comment>
<evidence type="ECO:0000256" key="6">
    <source>
        <dbReference type="SAM" id="MobiDB-lite"/>
    </source>
</evidence>
<evidence type="ECO:0000256" key="7">
    <source>
        <dbReference type="SAM" id="SignalP"/>
    </source>
</evidence>
<sequence>MFLFTPENMWWLMLGCATLLHFQNAKAQSVYEFPGRFNANRRSYAVYTSNPAYGSLDPNNIANRRVYQTSITRIAYPSYSATGGIYQGGVATAGTYPNYSVRRVMYPTNGIVYPNRISPGGVNSNAAGGAYPSNAATGGAFPNNVASNAAYPFNGAVDTFHQNNGGSGVVNPNVDTGTTYPNNGAVGTSYQSGSDTGVVNPNVATGVAYPNNGVIGTPYQNNNGARVMNPNVATGSAYPNNGAVGTSYQSSSDTGVVNPNVATGVAYPNNGVVGTPYQNNNGARVMNPNVATGSAYPNNGAVGTPYQTNRGTGIAYPNTVTGSVSPNPNIAGGTYPISTSNTDGSASPNANTQIENSSGTRTFTPPSTRQQKVYLDVYYETNCPDSKRFITDQLTPVYRDFKDILEIRLIPFGKAMALYDANSKQYQFRCHHGPAECYGNTVQGCSMSFYPNIETHLNFIDCMESYPRPSDNGQKCARRLSLDWKSISKCADGEEGQRILYRNGELTKALQPPVTFVPWININNVHTNEIQRRSLRDLKSVVCEAYKASHPKC</sequence>
<dbReference type="InterPro" id="IPR004911">
    <property type="entry name" value="Interferon-induced_GILT"/>
</dbReference>
<evidence type="ECO:0008006" key="10">
    <source>
        <dbReference type="Google" id="ProtNLM"/>
    </source>
</evidence>
<evidence type="ECO:0000256" key="5">
    <source>
        <dbReference type="ARBA" id="ARBA00023180"/>
    </source>
</evidence>
<dbReference type="EMBL" id="CAXIEN010000438">
    <property type="protein sequence ID" value="CAL1297730.1"/>
    <property type="molecule type" value="Genomic_DNA"/>
</dbReference>
<dbReference type="Pfam" id="PF03227">
    <property type="entry name" value="GILT"/>
    <property type="match status" value="1"/>
</dbReference>
<keyword evidence="4 7" id="KW-0732">Signal</keyword>
<organism evidence="8 9">
    <name type="scientific">Larinioides sclopetarius</name>
    <dbReference type="NCBI Taxonomy" id="280406"/>
    <lineage>
        <taxon>Eukaryota</taxon>
        <taxon>Metazoa</taxon>
        <taxon>Ecdysozoa</taxon>
        <taxon>Arthropoda</taxon>
        <taxon>Chelicerata</taxon>
        <taxon>Arachnida</taxon>
        <taxon>Araneae</taxon>
        <taxon>Araneomorphae</taxon>
        <taxon>Entelegynae</taxon>
        <taxon>Araneoidea</taxon>
        <taxon>Araneidae</taxon>
        <taxon>Larinioides</taxon>
    </lineage>
</organism>
<feature type="region of interest" description="Disordered" evidence="6">
    <location>
        <begin position="340"/>
        <end position="366"/>
    </location>
</feature>
<evidence type="ECO:0000256" key="1">
    <source>
        <dbReference type="ARBA" id="ARBA00004613"/>
    </source>
</evidence>
<dbReference type="AlphaFoldDB" id="A0AAV2BN84"/>
<comment type="similarity">
    <text evidence="2">Belongs to the GILT family.</text>
</comment>